<dbReference type="InParanoid" id="A0A7M7N811"/>
<dbReference type="GO" id="GO:0000287">
    <property type="term" value="F:magnesium ion binding"/>
    <property type="evidence" value="ECO:0007669"/>
    <property type="project" value="UniProtKB-UniRule"/>
</dbReference>
<feature type="binding site" evidence="16">
    <location>
        <position position="668"/>
    </location>
    <ligand>
        <name>ATP</name>
        <dbReference type="ChEBI" id="CHEBI:30616"/>
    </ligand>
</feature>
<evidence type="ECO:0000256" key="10">
    <source>
        <dbReference type="ARBA" id="ARBA00022967"/>
    </source>
</evidence>
<feature type="binding site" evidence="16">
    <location>
        <position position="780"/>
    </location>
    <ligand>
        <name>ATP</name>
        <dbReference type="ChEBI" id="CHEBI:30616"/>
    </ligand>
</feature>
<feature type="transmembrane region" description="Helical" evidence="18">
    <location>
        <begin position="983"/>
        <end position="1003"/>
    </location>
</feature>
<keyword evidence="9 17" id="KW-0460">Magnesium</keyword>
<organism evidence="22 23">
    <name type="scientific">Strongylocentrotus purpuratus</name>
    <name type="common">Purple sea urchin</name>
    <dbReference type="NCBI Taxonomy" id="7668"/>
    <lineage>
        <taxon>Eukaryota</taxon>
        <taxon>Metazoa</taxon>
        <taxon>Echinodermata</taxon>
        <taxon>Eleutherozoa</taxon>
        <taxon>Echinozoa</taxon>
        <taxon>Echinoidea</taxon>
        <taxon>Euechinoidea</taxon>
        <taxon>Echinacea</taxon>
        <taxon>Camarodonta</taxon>
        <taxon>Echinidea</taxon>
        <taxon>Strongylocentrotidae</taxon>
        <taxon>Strongylocentrotus</taxon>
    </lineage>
</organism>
<dbReference type="GO" id="GO:0140345">
    <property type="term" value="F:phosphatidylcholine flippase activity"/>
    <property type="evidence" value="ECO:0007669"/>
    <property type="project" value="UniProtKB-ARBA"/>
</dbReference>
<dbReference type="FunFam" id="2.70.150.10:FF:000025">
    <property type="entry name" value="Phospholipid-transporting ATPase"/>
    <property type="match status" value="1"/>
</dbReference>
<feature type="transmembrane region" description="Helical" evidence="18">
    <location>
        <begin position="272"/>
        <end position="296"/>
    </location>
</feature>
<dbReference type="PANTHER" id="PTHR24092:SF190">
    <property type="entry name" value="PHOSPHOLIPID-TRANSPORTING ATPASE"/>
    <property type="match status" value="1"/>
</dbReference>
<dbReference type="InterPro" id="IPR008250">
    <property type="entry name" value="ATPase_P-typ_transduc_dom_A_sf"/>
</dbReference>
<feature type="binding site" evidence="16">
    <location>
        <position position="553"/>
    </location>
    <ligand>
        <name>ATP</name>
        <dbReference type="ChEBI" id="CHEBI:30616"/>
    </ligand>
</feature>
<feature type="binding site" evidence="16">
    <location>
        <position position="786"/>
    </location>
    <ligand>
        <name>ATP</name>
        <dbReference type="ChEBI" id="CHEBI:30616"/>
    </ligand>
</feature>
<keyword evidence="11 18" id="KW-1133">Transmembrane helix</keyword>
<feature type="transmembrane region" description="Helical" evidence="18">
    <location>
        <begin position="48"/>
        <end position="65"/>
    </location>
</feature>
<dbReference type="InterPro" id="IPR006539">
    <property type="entry name" value="P-type_ATPase_IV"/>
</dbReference>
<evidence type="ECO:0000313" key="23">
    <source>
        <dbReference type="Proteomes" id="UP000007110"/>
    </source>
</evidence>
<dbReference type="InterPro" id="IPR023298">
    <property type="entry name" value="ATPase_P-typ_TM_dom_sf"/>
</dbReference>
<dbReference type="Pfam" id="PF13246">
    <property type="entry name" value="Cation_ATPase"/>
    <property type="match status" value="1"/>
</dbReference>
<feature type="transmembrane region" description="Helical" evidence="18">
    <location>
        <begin position="896"/>
        <end position="916"/>
    </location>
</feature>
<evidence type="ECO:0000256" key="3">
    <source>
        <dbReference type="ARBA" id="ARBA00008109"/>
    </source>
</evidence>
<evidence type="ECO:0000256" key="12">
    <source>
        <dbReference type="ARBA" id="ARBA00023055"/>
    </source>
</evidence>
<feature type="binding site" evidence="17">
    <location>
        <position position="386"/>
    </location>
    <ligand>
        <name>Mg(2+)</name>
        <dbReference type="ChEBI" id="CHEBI:18420"/>
    </ligand>
</feature>
<evidence type="ECO:0000256" key="16">
    <source>
        <dbReference type="PIRSR" id="PIRSR606539-2"/>
    </source>
</evidence>
<protein>
    <recommendedName>
        <fullName evidence="18">Phospholipid-transporting ATPase</fullName>
        <ecNumber evidence="18">7.6.2.1</ecNumber>
    </recommendedName>
</protein>
<dbReference type="InterPro" id="IPR018303">
    <property type="entry name" value="ATPase_P-typ_P_site"/>
</dbReference>
<evidence type="ECO:0000256" key="17">
    <source>
        <dbReference type="PIRSR" id="PIRSR606539-3"/>
    </source>
</evidence>
<dbReference type="SFLD" id="SFLDF00027">
    <property type="entry name" value="p-type_atpase"/>
    <property type="match status" value="1"/>
</dbReference>
<feature type="binding site" evidence="16">
    <location>
        <position position="387"/>
    </location>
    <ligand>
        <name>ATP</name>
        <dbReference type="ChEBI" id="CHEBI:30616"/>
    </ligand>
</feature>
<proteinExistence type="inferred from homology"/>
<evidence type="ECO:0000256" key="9">
    <source>
        <dbReference type="ARBA" id="ARBA00022842"/>
    </source>
</evidence>
<keyword evidence="4" id="KW-0813">Transport</keyword>
<feature type="active site" description="4-aspartylphosphate intermediate" evidence="15">
    <location>
        <position position="386"/>
    </location>
</feature>
<evidence type="ECO:0000313" key="22">
    <source>
        <dbReference type="EnsemblMetazoa" id="XP_030832666"/>
    </source>
</evidence>
<keyword evidence="6 17" id="KW-0479">Metal-binding</keyword>
<dbReference type="OMA" id="FIGTMEW"/>
<dbReference type="GO" id="GO:0140326">
    <property type="term" value="F:ATPase-coupled intramembrane lipid transporter activity"/>
    <property type="evidence" value="ECO:0000318"/>
    <property type="project" value="GO_Central"/>
</dbReference>
<keyword evidence="10 18" id="KW-1278">Translocase</keyword>
<feature type="binding site" evidence="16">
    <location>
        <position position="490"/>
    </location>
    <ligand>
        <name>ATP</name>
        <dbReference type="ChEBI" id="CHEBI:30616"/>
    </ligand>
</feature>
<dbReference type="GO" id="GO:0005886">
    <property type="term" value="C:plasma membrane"/>
    <property type="evidence" value="ECO:0000318"/>
    <property type="project" value="GO_Central"/>
</dbReference>
<feature type="transmembrane region" description="Helical" evidence="18">
    <location>
        <begin position="71"/>
        <end position="89"/>
    </location>
</feature>
<dbReference type="InterPro" id="IPR001757">
    <property type="entry name" value="P_typ_ATPase"/>
</dbReference>
<feature type="binding site" evidence="16">
    <location>
        <position position="388"/>
    </location>
    <ligand>
        <name>ATP</name>
        <dbReference type="ChEBI" id="CHEBI:30616"/>
    </ligand>
</feature>
<dbReference type="GO" id="GO:0016887">
    <property type="term" value="F:ATP hydrolysis activity"/>
    <property type="evidence" value="ECO:0007669"/>
    <property type="project" value="InterPro"/>
</dbReference>
<feature type="binding site" evidence="16">
    <location>
        <position position="669"/>
    </location>
    <ligand>
        <name>ATP</name>
        <dbReference type="ChEBI" id="CHEBI:30616"/>
    </ligand>
</feature>
<evidence type="ECO:0000256" key="15">
    <source>
        <dbReference type="PIRSR" id="PIRSR606539-1"/>
    </source>
</evidence>
<dbReference type="FunFam" id="3.40.50.1000:FF:000014">
    <property type="entry name" value="Phospholipid-transporting ATPase"/>
    <property type="match status" value="1"/>
</dbReference>
<feature type="transmembrane region" description="Helical" evidence="18">
    <location>
        <begin position="316"/>
        <end position="340"/>
    </location>
</feature>
<dbReference type="CDD" id="cd02073">
    <property type="entry name" value="P-type_ATPase_APLT_Dnf-like"/>
    <property type="match status" value="1"/>
</dbReference>
<sequence>MGGEEETERIVKANDRIFNSRFKYANNYIKTSKYNILTFLPINLLEQFLRIANFYFLILFILQLIGPISSLSPVTTALPLVCVLGLTAIKDAVDDFRRHKSDNQVNNRESFILVTGELTSVKWQHVQVGDIIRMKNNDFIAADILLLSSSEPHSLVYVETAELDGETNLKVRQALPETSKLGEDLERLSDFSGKINCEAPNNVLDKFDGAMSWAGDKFSLNNDQIMLRGCRLRNTGWCYGIVIFAGKDTKLMQNSGKAKFKRTTLDRLLNKMVIFIFGFLFTMCVICAILCSVWELRTGNQFQVYLPWEYSNAATISTLTFFSYVILLNTVVPISLYVTVEMIRLCQSLLINWDVKMYYEPAETGAKARSTTLNEELGQIQYVFSDKTGTLTQNLMTFNKASIGGRKFGEIKDMNGDVMDITEDTPLVDFSANTMCEPGFKFYDASLLDSIQRGDKHCWLFFRLLSLCHTVMPETDDHGNLAYQAQSPDEAALVGAARNFGFVFKSRTPTTITLMVQGQEDVYELLHILDFNNVRKRMSVIVKQGQKIKLFCKGADTVIYERLGSSSDALREITNEHLNDFANDGLRTLCLAMKEVDEHTYYEWRKKHQQASLATVDRDDKLEEVYNEIEQDLVLLGATAIEDKLQDGVPETIQNLHKANIKLWVLTGDKQETAINIGYSCNLLTEDLNEIFIISAKEKAEAREELEGALCKIKDVMGIKDKDQMDDDVSYQSKDIDELGDIYSFAIVVTGAALAHLLDPEVELDFLEAACYCKTVICCRVTPLQKAQVVDLVKTHRNAVTLAIGDGANDVSMIKTAHIGVGISGQEGMQAVLSSDFSFAQFRYLERLLLVHGRWSYYRMCKFLSYFFYKNFAFTVCHFWFAFFCGYSAMTGYDQWFITAYNTIFTSTPVISLGIFDQDVSDEMSIRFPALYKPGQKSKFFNWTVFLKSLIQGVLTSLTLFFIPYGALSENLSPYGQPIHTQFLFGCIVASVLVHVVNLKIALDTSYWTVFSHICIWGSIALYWLYALFLYSEPIYELLRATFTFVGVTFFMCRQPTFWFTMALVPVILLFPTLGKRSLSMDIVPTLTDRVRLLQRKETQEAKKAKGKGNVELKNIRKYPTGSRVGSGRPGSRLGSGKSRPGSVRSGYAFAHQEGFGEMITSGRSMRIKDPPEKNGKAGGIKKSKSKEDIVEEKKENGGGENGFVTTVTTDEAINEILA</sequence>
<evidence type="ECO:0000256" key="2">
    <source>
        <dbReference type="ARBA" id="ARBA00004127"/>
    </source>
</evidence>
<feature type="transmembrane region" description="Helical" evidence="18">
    <location>
        <begin position="867"/>
        <end position="890"/>
    </location>
</feature>
<evidence type="ECO:0000256" key="13">
    <source>
        <dbReference type="ARBA" id="ARBA00023136"/>
    </source>
</evidence>
<evidence type="ECO:0000256" key="5">
    <source>
        <dbReference type="ARBA" id="ARBA00022692"/>
    </source>
</evidence>
<dbReference type="Gene3D" id="2.70.150.10">
    <property type="entry name" value="Calcium-transporting ATPase, cytoplasmic transduction domain A"/>
    <property type="match status" value="1"/>
</dbReference>
<dbReference type="SUPFAM" id="SSF81665">
    <property type="entry name" value="Calcium ATPase, transmembrane domain M"/>
    <property type="match status" value="1"/>
</dbReference>
<feature type="domain" description="P-type ATPase C-terminal" evidence="21">
    <location>
        <begin position="832"/>
        <end position="1085"/>
    </location>
</feature>
<feature type="domain" description="P-type ATPase N-terminal" evidence="20">
    <location>
        <begin position="11"/>
        <end position="76"/>
    </location>
</feature>
<reference evidence="23" key="1">
    <citation type="submission" date="2015-02" db="EMBL/GenBank/DDBJ databases">
        <title>Genome sequencing for Strongylocentrotus purpuratus.</title>
        <authorList>
            <person name="Murali S."/>
            <person name="Liu Y."/>
            <person name="Vee V."/>
            <person name="English A."/>
            <person name="Wang M."/>
            <person name="Skinner E."/>
            <person name="Han Y."/>
            <person name="Muzny D.M."/>
            <person name="Worley K.C."/>
            <person name="Gibbs R.A."/>
        </authorList>
    </citation>
    <scope>NUCLEOTIDE SEQUENCE</scope>
</reference>
<reference evidence="22" key="2">
    <citation type="submission" date="2021-01" db="UniProtKB">
        <authorList>
            <consortium name="EnsemblMetazoa"/>
        </authorList>
    </citation>
    <scope>IDENTIFICATION</scope>
</reference>
<dbReference type="Pfam" id="PF16209">
    <property type="entry name" value="PhoLip_ATPase_N"/>
    <property type="match status" value="1"/>
</dbReference>
<dbReference type="SUPFAM" id="SSF56784">
    <property type="entry name" value="HAD-like"/>
    <property type="match status" value="1"/>
</dbReference>
<dbReference type="GO" id="GO:0045332">
    <property type="term" value="P:phospholipid translocation"/>
    <property type="evidence" value="ECO:0000318"/>
    <property type="project" value="GO_Central"/>
</dbReference>
<dbReference type="Gene3D" id="3.40.50.1000">
    <property type="entry name" value="HAD superfamily/HAD-like"/>
    <property type="match status" value="1"/>
</dbReference>
<evidence type="ECO:0000256" key="11">
    <source>
        <dbReference type="ARBA" id="ARBA00022989"/>
    </source>
</evidence>
<dbReference type="GO" id="GO:0005524">
    <property type="term" value="F:ATP binding"/>
    <property type="evidence" value="ECO:0007669"/>
    <property type="project" value="UniProtKB-UniRule"/>
</dbReference>
<dbReference type="GO" id="GO:0005802">
    <property type="term" value="C:trans-Golgi network"/>
    <property type="evidence" value="ECO:0000318"/>
    <property type="project" value="GO_Central"/>
</dbReference>
<dbReference type="SUPFAM" id="SSF81653">
    <property type="entry name" value="Calcium ATPase, transduction domain A"/>
    <property type="match status" value="1"/>
</dbReference>
<keyword evidence="23" id="KW-1185">Reference proteome</keyword>
<accession>A0A7M7N811</accession>
<evidence type="ECO:0000256" key="1">
    <source>
        <dbReference type="ARBA" id="ARBA00001946"/>
    </source>
</evidence>
<dbReference type="PRINTS" id="PR00119">
    <property type="entry name" value="CATATPASE"/>
</dbReference>
<feature type="binding site" evidence="16">
    <location>
        <position position="587"/>
    </location>
    <ligand>
        <name>ATP</name>
        <dbReference type="ChEBI" id="CHEBI:30616"/>
    </ligand>
</feature>
<dbReference type="SFLD" id="SFLDS00003">
    <property type="entry name" value="Haloacid_Dehalogenase"/>
    <property type="match status" value="1"/>
</dbReference>
<feature type="transmembrane region" description="Helical" evidence="18">
    <location>
        <begin position="1043"/>
        <end position="1071"/>
    </location>
</feature>
<keyword evidence="7 16" id="KW-0547">Nucleotide-binding</keyword>
<comment type="cofactor">
    <cofactor evidence="1 17">
        <name>Mg(2+)</name>
        <dbReference type="ChEBI" id="CHEBI:18420"/>
    </cofactor>
</comment>
<evidence type="ECO:0000256" key="19">
    <source>
        <dbReference type="SAM" id="MobiDB-lite"/>
    </source>
</evidence>
<feature type="transmembrane region" description="Helical" evidence="18">
    <location>
        <begin position="1010"/>
        <end position="1031"/>
    </location>
</feature>
<dbReference type="EnsemblMetazoa" id="XM_030976806">
    <property type="protein sequence ID" value="XP_030832666"/>
    <property type="gene ID" value="LOC581778"/>
</dbReference>
<feature type="binding site" evidence="16">
    <location>
        <position position="531"/>
    </location>
    <ligand>
        <name>ATP</name>
        <dbReference type="ChEBI" id="CHEBI:30616"/>
    </ligand>
</feature>
<dbReference type="InterPro" id="IPR023299">
    <property type="entry name" value="ATPase_P-typ_cyto_dom_N"/>
</dbReference>
<dbReference type="FunFam" id="3.40.50.1000:FF:000001">
    <property type="entry name" value="Phospholipid-transporting ATPase IC"/>
    <property type="match status" value="1"/>
</dbReference>
<evidence type="ECO:0000259" key="21">
    <source>
        <dbReference type="Pfam" id="PF16212"/>
    </source>
</evidence>
<keyword evidence="8 16" id="KW-0067">ATP-binding</keyword>
<dbReference type="EC" id="7.6.2.1" evidence="18"/>
<dbReference type="NCBIfam" id="TIGR01494">
    <property type="entry name" value="ATPase_P-type"/>
    <property type="match status" value="1"/>
</dbReference>
<dbReference type="AlphaFoldDB" id="A0A7M7N811"/>
<dbReference type="GO" id="GO:0007030">
    <property type="term" value="P:Golgi organization"/>
    <property type="evidence" value="ECO:0000318"/>
    <property type="project" value="GO_Central"/>
</dbReference>
<feature type="binding site" evidence="16">
    <location>
        <position position="386"/>
    </location>
    <ligand>
        <name>ATP</name>
        <dbReference type="ChEBI" id="CHEBI:30616"/>
    </ligand>
</feature>
<feature type="binding site" evidence="17">
    <location>
        <position position="810"/>
    </location>
    <ligand>
        <name>Mg(2+)</name>
        <dbReference type="ChEBI" id="CHEBI:18420"/>
    </ligand>
</feature>
<feature type="binding site" evidence="16">
    <location>
        <position position="667"/>
    </location>
    <ligand>
        <name>ATP</name>
        <dbReference type="ChEBI" id="CHEBI:30616"/>
    </ligand>
</feature>
<feature type="region of interest" description="Disordered" evidence="19">
    <location>
        <begin position="1119"/>
        <end position="1145"/>
    </location>
</feature>
<evidence type="ECO:0000256" key="7">
    <source>
        <dbReference type="ARBA" id="ARBA00022741"/>
    </source>
</evidence>
<dbReference type="GeneID" id="581778"/>
<dbReference type="NCBIfam" id="TIGR01652">
    <property type="entry name" value="ATPase-Plipid"/>
    <property type="match status" value="1"/>
</dbReference>
<comment type="subcellular location">
    <subcellularLocation>
        <location evidence="2">Endomembrane system</location>
        <topology evidence="2">Multi-pass membrane protein</topology>
    </subcellularLocation>
    <subcellularLocation>
        <location evidence="18">Membrane</location>
        <topology evidence="18">Multi-pass membrane protein</topology>
    </subcellularLocation>
</comment>
<dbReference type="Pfam" id="PF16212">
    <property type="entry name" value="PhoLip_ATPase_C"/>
    <property type="match status" value="1"/>
</dbReference>
<dbReference type="InterPro" id="IPR032631">
    <property type="entry name" value="P-type_ATPase_N"/>
</dbReference>
<dbReference type="PROSITE" id="PS00154">
    <property type="entry name" value="ATPASE_E1_E2"/>
    <property type="match status" value="1"/>
</dbReference>
<dbReference type="KEGG" id="spu:581778"/>
<dbReference type="FunFam" id="3.40.1110.10:FF:000188">
    <property type="entry name" value="Phospholipid-transporting ATPase"/>
    <property type="match status" value="1"/>
</dbReference>
<dbReference type="InterPro" id="IPR023214">
    <property type="entry name" value="HAD_sf"/>
</dbReference>
<name>A0A7M7N811_STRPU</name>
<dbReference type="Proteomes" id="UP000007110">
    <property type="component" value="Unassembled WGS sequence"/>
</dbReference>
<keyword evidence="13 18" id="KW-0472">Membrane</keyword>
<feature type="binding site" evidence="16">
    <location>
        <position position="809"/>
    </location>
    <ligand>
        <name>ATP</name>
        <dbReference type="ChEBI" id="CHEBI:30616"/>
    </ligand>
</feature>
<feature type="compositionally biased region" description="Low complexity" evidence="19">
    <location>
        <begin position="1122"/>
        <end position="1143"/>
    </location>
</feature>
<dbReference type="SUPFAM" id="SSF81660">
    <property type="entry name" value="Metal cation-transporting ATPase, ATP-binding domain N"/>
    <property type="match status" value="1"/>
</dbReference>
<evidence type="ECO:0000256" key="14">
    <source>
        <dbReference type="ARBA" id="ARBA00034036"/>
    </source>
</evidence>
<dbReference type="InterPro" id="IPR044492">
    <property type="entry name" value="P_typ_ATPase_HD_dom"/>
</dbReference>
<dbReference type="PANTHER" id="PTHR24092">
    <property type="entry name" value="PROBABLE PHOSPHOLIPID-TRANSPORTING ATPASE"/>
    <property type="match status" value="1"/>
</dbReference>
<keyword evidence="12" id="KW-0445">Lipid transport</keyword>
<evidence type="ECO:0000256" key="18">
    <source>
        <dbReference type="RuleBase" id="RU362033"/>
    </source>
</evidence>
<evidence type="ECO:0000256" key="6">
    <source>
        <dbReference type="ARBA" id="ARBA00022723"/>
    </source>
</evidence>
<comment type="similarity">
    <text evidence="3 18">Belongs to the cation transport ATPase (P-type) (TC 3.A.3) family. Type IV subfamily.</text>
</comment>
<feature type="binding site" evidence="17">
    <location>
        <position position="388"/>
    </location>
    <ligand>
        <name>Mg(2+)</name>
        <dbReference type="ChEBI" id="CHEBI:18420"/>
    </ligand>
</feature>
<dbReference type="OrthoDB" id="377733at2759"/>
<feature type="binding site" evidence="16">
    <location>
        <position position="810"/>
    </location>
    <ligand>
        <name>ATP</name>
        <dbReference type="ChEBI" id="CHEBI:30616"/>
    </ligand>
</feature>
<dbReference type="InterPro" id="IPR032630">
    <property type="entry name" value="P_typ_ATPase_c"/>
</dbReference>
<dbReference type="InterPro" id="IPR036412">
    <property type="entry name" value="HAD-like_sf"/>
</dbReference>
<feature type="compositionally biased region" description="Basic and acidic residues" evidence="19">
    <location>
        <begin position="1186"/>
        <end position="1198"/>
    </location>
</feature>
<keyword evidence="5 18" id="KW-0812">Transmembrane</keyword>
<comment type="catalytic activity">
    <reaction evidence="14 18">
        <text>ATP + H2O + phospholipidSide 1 = ADP + phosphate + phospholipidSide 2.</text>
        <dbReference type="EC" id="7.6.2.1"/>
    </reaction>
</comment>
<dbReference type="RefSeq" id="XP_030832666.1">
    <property type="nucleotide sequence ID" value="XM_030976806.1"/>
</dbReference>
<feature type="transmembrane region" description="Helical" evidence="18">
    <location>
        <begin position="940"/>
        <end position="963"/>
    </location>
</feature>
<feature type="region of interest" description="Disordered" evidence="19">
    <location>
        <begin position="1165"/>
        <end position="1205"/>
    </location>
</feature>
<evidence type="ECO:0000256" key="8">
    <source>
        <dbReference type="ARBA" id="ARBA00022840"/>
    </source>
</evidence>
<dbReference type="SFLD" id="SFLDG00002">
    <property type="entry name" value="C1.7:_P-type_atpase_like"/>
    <property type="match status" value="1"/>
</dbReference>
<evidence type="ECO:0000259" key="20">
    <source>
        <dbReference type="Pfam" id="PF16209"/>
    </source>
</evidence>
<dbReference type="Gene3D" id="3.40.1110.10">
    <property type="entry name" value="Calcium-transporting ATPase, cytoplasmic domain N"/>
    <property type="match status" value="1"/>
</dbReference>
<feature type="binding site" evidence="17">
    <location>
        <position position="806"/>
    </location>
    <ligand>
        <name>Mg(2+)</name>
        <dbReference type="ChEBI" id="CHEBI:18420"/>
    </ligand>
</feature>
<feature type="compositionally biased region" description="Basic and acidic residues" evidence="19">
    <location>
        <begin position="1167"/>
        <end position="1176"/>
    </location>
</feature>
<evidence type="ECO:0000256" key="4">
    <source>
        <dbReference type="ARBA" id="ARBA00022448"/>
    </source>
</evidence>